<name>A0A317F916_9PROT</name>
<evidence type="ECO:0000313" key="2">
    <source>
        <dbReference type="Proteomes" id="UP000245765"/>
    </source>
</evidence>
<organism evidence="1 2">
    <name type="scientific">Falsiroseomonas bella</name>
    <dbReference type="NCBI Taxonomy" id="2184016"/>
    <lineage>
        <taxon>Bacteria</taxon>
        <taxon>Pseudomonadati</taxon>
        <taxon>Pseudomonadota</taxon>
        <taxon>Alphaproteobacteria</taxon>
        <taxon>Acetobacterales</taxon>
        <taxon>Roseomonadaceae</taxon>
        <taxon>Falsiroseomonas</taxon>
    </lineage>
</organism>
<dbReference type="Proteomes" id="UP000245765">
    <property type="component" value="Unassembled WGS sequence"/>
</dbReference>
<sequence length="281" mass="30464">MRRFIDRIIVRALDSALMENINRTYALRRRINPPEAPPMSLALSYPHDPATGVPRPLVSEAVWAVAAQLRAVVARAASPWALSTNALVAAVAQLEVNGRRIASAWDFGQPVHDTSGRQVLGVFETDPSTPGLALVSVNRRLIGDRPDLELSTVAHEVGHIVFDAPPSVAEPTRRYRSVTVGPNCLDGASARAERRANEFMGALLVPPRQLHLRLVARARSERLPMVHAPHRGRPGSRVLPASTPPDALAGLTAALAGDFGVSDRFIAVRLRRYRLIAGDVP</sequence>
<dbReference type="AlphaFoldDB" id="A0A317F916"/>
<gene>
    <name evidence="1" type="ORF">DFH01_25895</name>
</gene>
<protein>
    <submittedName>
        <fullName evidence="1">Uncharacterized protein</fullName>
    </submittedName>
</protein>
<comment type="caution">
    <text evidence="1">The sequence shown here is derived from an EMBL/GenBank/DDBJ whole genome shotgun (WGS) entry which is preliminary data.</text>
</comment>
<evidence type="ECO:0000313" key="1">
    <source>
        <dbReference type="EMBL" id="PWS34449.1"/>
    </source>
</evidence>
<proteinExistence type="predicted"/>
<reference evidence="2" key="1">
    <citation type="submission" date="2018-05" db="EMBL/GenBank/DDBJ databases">
        <authorList>
            <person name="Du Z."/>
            <person name="Wang X."/>
        </authorList>
    </citation>
    <scope>NUCLEOTIDE SEQUENCE [LARGE SCALE GENOMIC DNA]</scope>
    <source>
        <strain evidence="2">CQN31</strain>
    </source>
</reference>
<accession>A0A317F916</accession>
<keyword evidence="2" id="KW-1185">Reference proteome</keyword>
<dbReference type="EMBL" id="QGNA01000007">
    <property type="protein sequence ID" value="PWS34449.1"/>
    <property type="molecule type" value="Genomic_DNA"/>
</dbReference>